<dbReference type="Pfam" id="PF07676">
    <property type="entry name" value="PD40"/>
    <property type="match status" value="1"/>
</dbReference>
<sequence>MTSFSVKAQIMERANKYFEFFSYEEAIELYEILWQKDSLNENVAKQLAISYRLTNNSEKSELWYSKVVKSSLTTATDYLEYSRALQSNKKYEEAQIWMDKYLKSTSGSEQKQIDLDLILELRKDSSRYSIKPITANSEQSEFGVAFYKEDVVFSSAKEKTSMIKRNYKWNNQNYLRLYKSEVSKDGDLKNAVLFSGKLGTNYHDGPVCFTADGKEMFLTRNHVSSSKRAKRNEEGVVSIKLYHCTMEGDKWSTPELLSFNMEGYSTGHPALSADGKSLYFISDRPNGYGGTDLYVSTKTETDWSTPKNLGDKINTSENEMFPFADENQILYFASKGHAGLGGLDLYSIDLKKEKAEPVNMGYPINTSKDDFGLILKNGNGYFASNRIKGETYDDIYQFAILSRLIKGEVLNSETKEILGNTKVSLLNSNGEIVKTIHTTADGKFQFLISEIEDYQIKSVKENFTDGVESISTTDLSNSMEFHQSVYQVPDNKLSLEGLVVYKDDRAPVEGVLVSITNEKTNETIDYTSNSEGKFFGSLLRDQQYNLRYHKEGILSKSSKLNTSNRKGNKVYVEEVVEKVQVGKVFVLDNIFYDVNKSNIRADAAMELDKLVVLMIENPSLKIELSSHTDSRGSDVYNKSLSDRRAKEAVEYIVSKGISPDRLQAKGYGESRLINHCSNGVNCSKAEHQANRRTEVKILEL</sequence>
<comment type="subcellular location">
    <subcellularLocation>
        <location evidence="1">Cell outer membrane</location>
    </subcellularLocation>
</comment>
<dbReference type="InterPro" id="IPR006664">
    <property type="entry name" value="OMP_bac"/>
</dbReference>
<dbReference type="EMBL" id="MVDD01000007">
    <property type="protein sequence ID" value="PKQ62749.1"/>
    <property type="molecule type" value="Genomic_DNA"/>
</dbReference>
<comment type="caution">
    <text evidence="6">The sequence shown here is derived from an EMBL/GenBank/DDBJ whole genome shotgun (WGS) entry which is preliminary data.</text>
</comment>
<proteinExistence type="predicted"/>
<evidence type="ECO:0000313" key="7">
    <source>
        <dbReference type="Proteomes" id="UP000233535"/>
    </source>
</evidence>
<dbReference type="InterPro" id="IPR011659">
    <property type="entry name" value="WD40"/>
</dbReference>
<dbReference type="InterPro" id="IPR006665">
    <property type="entry name" value="OmpA-like"/>
</dbReference>
<protein>
    <recommendedName>
        <fullName evidence="5">OmpA-like domain-containing protein</fullName>
    </recommendedName>
</protein>
<organism evidence="6 7">
    <name type="scientific">Labilibaculum filiforme</name>
    <dbReference type="NCBI Taxonomy" id="1940526"/>
    <lineage>
        <taxon>Bacteria</taxon>
        <taxon>Pseudomonadati</taxon>
        <taxon>Bacteroidota</taxon>
        <taxon>Bacteroidia</taxon>
        <taxon>Marinilabiliales</taxon>
        <taxon>Marinifilaceae</taxon>
        <taxon>Labilibaculum</taxon>
    </lineage>
</organism>
<evidence type="ECO:0000256" key="4">
    <source>
        <dbReference type="PROSITE-ProRule" id="PRU00473"/>
    </source>
</evidence>
<evidence type="ECO:0000256" key="3">
    <source>
        <dbReference type="ARBA" id="ARBA00023237"/>
    </source>
</evidence>
<dbReference type="PANTHER" id="PTHR30329">
    <property type="entry name" value="STATOR ELEMENT OF FLAGELLAR MOTOR COMPLEX"/>
    <property type="match status" value="1"/>
</dbReference>
<dbReference type="SUPFAM" id="SSF82171">
    <property type="entry name" value="DPP6 N-terminal domain-like"/>
    <property type="match status" value="1"/>
</dbReference>
<dbReference type="PRINTS" id="PR01021">
    <property type="entry name" value="OMPADOMAIN"/>
</dbReference>
<dbReference type="InterPro" id="IPR011990">
    <property type="entry name" value="TPR-like_helical_dom_sf"/>
</dbReference>
<dbReference type="AlphaFoldDB" id="A0A2N3HXH2"/>
<dbReference type="GO" id="GO:0009279">
    <property type="term" value="C:cell outer membrane"/>
    <property type="evidence" value="ECO:0007669"/>
    <property type="project" value="UniProtKB-SubCell"/>
</dbReference>
<dbReference type="Proteomes" id="UP000233535">
    <property type="component" value="Unassembled WGS sequence"/>
</dbReference>
<dbReference type="InterPro" id="IPR050330">
    <property type="entry name" value="Bact_OuterMem_StrucFunc"/>
</dbReference>
<name>A0A2N3HXH2_9BACT</name>
<gene>
    <name evidence="6" type="ORF">BZG02_11105</name>
</gene>
<feature type="domain" description="OmpA-like" evidence="5">
    <location>
        <begin position="581"/>
        <end position="700"/>
    </location>
</feature>
<dbReference type="Pfam" id="PF00691">
    <property type="entry name" value="OmpA"/>
    <property type="match status" value="1"/>
</dbReference>
<reference evidence="6 7" key="1">
    <citation type="journal article" date="2017" name="Front. Microbiol.">
        <title>Labilibaculum manganireducens gen. nov., sp. nov. and Labilibaculum filiforme sp. nov., Novel Bacteroidetes Isolated from Subsurface Sediments of the Baltic Sea.</title>
        <authorList>
            <person name="Vandieken V."/>
            <person name="Marshall I.P."/>
            <person name="Niemann H."/>
            <person name="Engelen B."/>
            <person name="Cypionka H."/>
        </authorList>
    </citation>
    <scope>NUCLEOTIDE SEQUENCE [LARGE SCALE GENOMIC DNA]</scope>
    <source>
        <strain evidence="6 7">59.16B</strain>
    </source>
</reference>
<evidence type="ECO:0000256" key="1">
    <source>
        <dbReference type="ARBA" id="ARBA00004442"/>
    </source>
</evidence>
<keyword evidence="7" id="KW-1185">Reference proteome</keyword>
<dbReference type="SUPFAM" id="SSF48452">
    <property type="entry name" value="TPR-like"/>
    <property type="match status" value="1"/>
</dbReference>
<dbReference type="Gene3D" id="1.25.40.10">
    <property type="entry name" value="Tetratricopeptide repeat domain"/>
    <property type="match status" value="1"/>
</dbReference>
<keyword evidence="3" id="KW-0998">Cell outer membrane</keyword>
<dbReference type="SUPFAM" id="SSF103088">
    <property type="entry name" value="OmpA-like"/>
    <property type="match status" value="1"/>
</dbReference>
<dbReference type="PROSITE" id="PS51123">
    <property type="entry name" value="OMPA_2"/>
    <property type="match status" value="1"/>
</dbReference>
<dbReference type="Gene3D" id="2.120.10.60">
    <property type="entry name" value="Tricorn protease N-terminal domain"/>
    <property type="match status" value="1"/>
</dbReference>
<evidence type="ECO:0000256" key="2">
    <source>
        <dbReference type="ARBA" id="ARBA00023136"/>
    </source>
</evidence>
<dbReference type="CDD" id="cd07185">
    <property type="entry name" value="OmpA_C-like"/>
    <property type="match status" value="1"/>
</dbReference>
<evidence type="ECO:0000259" key="5">
    <source>
        <dbReference type="PROSITE" id="PS51123"/>
    </source>
</evidence>
<evidence type="ECO:0000313" key="6">
    <source>
        <dbReference type="EMBL" id="PKQ62749.1"/>
    </source>
</evidence>
<dbReference type="PANTHER" id="PTHR30329:SF21">
    <property type="entry name" value="LIPOPROTEIN YIAD-RELATED"/>
    <property type="match status" value="1"/>
</dbReference>
<dbReference type="Gene3D" id="2.60.40.1120">
    <property type="entry name" value="Carboxypeptidase-like, regulatory domain"/>
    <property type="match status" value="1"/>
</dbReference>
<keyword evidence="2 4" id="KW-0472">Membrane</keyword>
<accession>A0A2N3HXH2</accession>
<dbReference type="InterPro" id="IPR036737">
    <property type="entry name" value="OmpA-like_sf"/>
</dbReference>
<dbReference type="SUPFAM" id="SSF49478">
    <property type="entry name" value="Cna protein B-type domain"/>
    <property type="match status" value="1"/>
</dbReference>
<dbReference type="Gene3D" id="3.30.1330.60">
    <property type="entry name" value="OmpA-like domain"/>
    <property type="match status" value="1"/>
</dbReference>